<comment type="subcellular location">
    <subcellularLocation>
        <location evidence="1">Endomembrane system</location>
        <topology evidence="1">Multi-pass membrane protein</topology>
    </subcellularLocation>
</comment>
<dbReference type="SUPFAM" id="SSF103481">
    <property type="entry name" value="Multidrug resistance efflux transporter EmrE"/>
    <property type="match status" value="2"/>
</dbReference>
<feature type="transmembrane region" description="Helical" evidence="3">
    <location>
        <begin position="213"/>
        <end position="236"/>
    </location>
</feature>
<feature type="transmembrane region" description="Helical" evidence="3">
    <location>
        <begin position="38"/>
        <end position="57"/>
    </location>
</feature>
<keyword evidence="3" id="KW-1133">Transmembrane helix</keyword>
<dbReference type="PANTHER" id="PTHR22911">
    <property type="entry name" value="ACYL-MALONYL CONDENSING ENZYME-RELATED"/>
    <property type="match status" value="1"/>
</dbReference>
<evidence type="ECO:0000313" key="6">
    <source>
        <dbReference type="Proteomes" id="UP000051804"/>
    </source>
</evidence>
<feature type="transmembrane region" description="Helical" evidence="3">
    <location>
        <begin position="78"/>
        <end position="98"/>
    </location>
</feature>
<dbReference type="PANTHER" id="PTHR22911:SF79">
    <property type="entry name" value="MOBA-LIKE NTP TRANSFERASE DOMAIN-CONTAINING PROTEIN"/>
    <property type="match status" value="1"/>
</dbReference>
<proteinExistence type="inferred from homology"/>
<protein>
    <submittedName>
        <fullName evidence="5">DMT family permease</fullName>
    </submittedName>
</protein>
<keyword evidence="6" id="KW-1185">Reference proteome</keyword>
<name>A0A0R1JMC5_9LACO</name>
<feature type="domain" description="EamA" evidence="4">
    <location>
        <begin position="6"/>
        <end position="145"/>
    </location>
</feature>
<dbReference type="InterPro" id="IPR037185">
    <property type="entry name" value="EmrE-like"/>
</dbReference>
<feature type="domain" description="EamA" evidence="4">
    <location>
        <begin position="159"/>
        <end position="288"/>
    </location>
</feature>
<keyword evidence="3" id="KW-0812">Transmembrane</keyword>
<organism evidence="5 6">
    <name type="scientific">Lacticaseibacillus nasuensis JCM 17158</name>
    <dbReference type="NCBI Taxonomy" id="1291734"/>
    <lineage>
        <taxon>Bacteria</taxon>
        <taxon>Bacillati</taxon>
        <taxon>Bacillota</taxon>
        <taxon>Bacilli</taxon>
        <taxon>Lactobacillales</taxon>
        <taxon>Lactobacillaceae</taxon>
        <taxon>Lacticaseibacillus</taxon>
    </lineage>
</organism>
<feature type="transmembrane region" description="Helical" evidence="3">
    <location>
        <begin position="188"/>
        <end position="207"/>
    </location>
</feature>
<accession>A0A0R1JMC5</accession>
<evidence type="ECO:0000256" key="1">
    <source>
        <dbReference type="ARBA" id="ARBA00004127"/>
    </source>
</evidence>
<comment type="similarity">
    <text evidence="2">Belongs to the EamA transporter family.</text>
</comment>
<comment type="caution">
    <text evidence="5">The sequence shown here is derived from an EMBL/GenBank/DDBJ whole genome shotgun (WGS) entry which is preliminary data.</text>
</comment>
<gene>
    <name evidence="5" type="ORF">FD02_GL001450</name>
</gene>
<dbReference type="AlphaFoldDB" id="A0A0R1JMC5"/>
<dbReference type="EMBL" id="AZDJ01000022">
    <property type="protein sequence ID" value="KRK72478.1"/>
    <property type="molecule type" value="Genomic_DNA"/>
</dbReference>
<feature type="transmembrane region" description="Helical" evidence="3">
    <location>
        <begin position="248"/>
        <end position="270"/>
    </location>
</feature>
<sequence length="305" mass="32706">MTNKQKGILCAILGPVLWGVSGNVAEYLFDQPGIRPDWLVAMRMLGAGTLLMAISLATKRPQLVALTRDRSAWVHSMLFGLCGVFVSQFTYFSAVAASNAPTTTVLQALGPVLIILYLALRNRQWPPRLDVLCVVIAFAGIILLVTHGHLGSLALTPQGLFWGIGAGVGAALYTLMPGQLLTHYSTDLVLAWAMLAAGIANVPVLFLQPWPALTALDVAGIAYVTIGGTLLAYLLYVSSLRYLRPTTVGMLGVFEPLTAAVVSVVFFHLRFGGAEILGGLLILSVTFLQTLPVRTKLPRRVESSH</sequence>
<feature type="transmembrane region" description="Helical" evidence="3">
    <location>
        <begin position="159"/>
        <end position="176"/>
    </location>
</feature>
<evidence type="ECO:0000256" key="3">
    <source>
        <dbReference type="SAM" id="Phobius"/>
    </source>
</evidence>
<dbReference type="InterPro" id="IPR000620">
    <property type="entry name" value="EamA_dom"/>
</dbReference>
<dbReference type="Pfam" id="PF00892">
    <property type="entry name" value="EamA"/>
    <property type="match status" value="2"/>
</dbReference>
<dbReference type="STRING" id="1291734.FD02_GL001450"/>
<dbReference type="GO" id="GO:0016020">
    <property type="term" value="C:membrane"/>
    <property type="evidence" value="ECO:0007669"/>
    <property type="project" value="InterPro"/>
</dbReference>
<feature type="transmembrane region" description="Helical" evidence="3">
    <location>
        <begin position="104"/>
        <end position="120"/>
    </location>
</feature>
<evidence type="ECO:0000259" key="4">
    <source>
        <dbReference type="Pfam" id="PF00892"/>
    </source>
</evidence>
<keyword evidence="3" id="KW-0472">Membrane</keyword>
<dbReference type="OrthoDB" id="9810818at2"/>
<evidence type="ECO:0000256" key="2">
    <source>
        <dbReference type="ARBA" id="ARBA00007362"/>
    </source>
</evidence>
<dbReference type="RefSeq" id="WP_054721889.1">
    <property type="nucleotide sequence ID" value="NZ_AZDJ01000022.1"/>
</dbReference>
<evidence type="ECO:0000313" key="5">
    <source>
        <dbReference type="EMBL" id="KRK72478.1"/>
    </source>
</evidence>
<reference evidence="5 6" key="1">
    <citation type="journal article" date="2015" name="Genome Announc.">
        <title>Expanding the biotechnology potential of lactobacilli through comparative genomics of 213 strains and associated genera.</title>
        <authorList>
            <person name="Sun Z."/>
            <person name="Harris H.M."/>
            <person name="McCann A."/>
            <person name="Guo C."/>
            <person name="Argimon S."/>
            <person name="Zhang W."/>
            <person name="Yang X."/>
            <person name="Jeffery I.B."/>
            <person name="Cooney J.C."/>
            <person name="Kagawa T.F."/>
            <person name="Liu W."/>
            <person name="Song Y."/>
            <person name="Salvetti E."/>
            <person name="Wrobel A."/>
            <person name="Rasinkangas P."/>
            <person name="Parkhill J."/>
            <person name="Rea M.C."/>
            <person name="O'Sullivan O."/>
            <person name="Ritari J."/>
            <person name="Douillard F.P."/>
            <person name="Paul Ross R."/>
            <person name="Yang R."/>
            <person name="Briner A.E."/>
            <person name="Felis G.E."/>
            <person name="de Vos W.M."/>
            <person name="Barrangou R."/>
            <person name="Klaenhammer T.R."/>
            <person name="Caufield P.W."/>
            <person name="Cui Y."/>
            <person name="Zhang H."/>
            <person name="O'Toole P.W."/>
        </authorList>
    </citation>
    <scope>NUCLEOTIDE SEQUENCE [LARGE SCALE GENOMIC DNA]</scope>
    <source>
        <strain evidence="5 6">JCM 17158</strain>
    </source>
</reference>
<dbReference type="PATRIC" id="fig|1291734.4.peg.1493"/>
<dbReference type="Proteomes" id="UP000051804">
    <property type="component" value="Unassembled WGS sequence"/>
</dbReference>
<feature type="transmembrane region" description="Helical" evidence="3">
    <location>
        <begin position="129"/>
        <end position="147"/>
    </location>
</feature>
<feature type="transmembrane region" description="Helical" evidence="3">
    <location>
        <begin position="276"/>
        <end position="293"/>
    </location>
</feature>